<organism evidence="2 3">
    <name type="scientific">Haloactinopolyspora alba</name>
    <dbReference type="NCBI Taxonomy" id="648780"/>
    <lineage>
        <taxon>Bacteria</taxon>
        <taxon>Bacillati</taxon>
        <taxon>Actinomycetota</taxon>
        <taxon>Actinomycetes</taxon>
        <taxon>Jiangellales</taxon>
        <taxon>Jiangellaceae</taxon>
        <taxon>Haloactinopolyspora</taxon>
    </lineage>
</organism>
<sequence>MTSPFLETDTTTGSTPRRRGLAGVALAAVLIGPGAAVLSSEPAAAASPSPVTPSPSPATPPPSPAVSSESAVNDTICNRYCDGRDPALAADDRVAVTAPLSGRTLQLHLSDSGPMGWAAIENTQPGDEVWLDRSFDGGATWDSGSRLGATTAPEGVGAWRTLMYNNDDWADRGVGALRACGRAVDTGAIACTEWARTRWNASNRAEAAATAMMALYDTANGTFRGAGWWGSAVALSGVIRNIEVTEMASYEYAVSTTYDQNVGERRGHFRNEFSDDTGWWAMAWLDAYDLTGERRYLVTARRAADHMHTFRTPACGGGIRWKEGEPYKAAISNALYVQVNAAVANRTGDAAYADRAVAGWSWIRNSGLVGADGLVRDGVGADCTAGGTIHTYNQGVLMSGLVELSRATGDGNLLQRARELADAATRPGSYLTDDDGIVHDPAEGWDDCSDDGAYFKAAFARGLDELGDEVAGDPYADYLSRQADSAYTTSRNAFDQYSLSWSEWTKPQGPGCQASALALMNAAH</sequence>
<keyword evidence="2" id="KW-0378">Hydrolase</keyword>
<proteinExistence type="predicted"/>
<comment type="caution">
    <text evidence="2">The sequence shown here is derived from an EMBL/GenBank/DDBJ whole genome shotgun (WGS) entry which is preliminary data.</text>
</comment>
<dbReference type="GO" id="GO:0005975">
    <property type="term" value="P:carbohydrate metabolic process"/>
    <property type="evidence" value="ECO:0007669"/>
    <property type="project" value="InterPro"/>
</dbReference>
<name>A0A2P8E024_9ACTN</name>
<dbReference type="PANTHER" id="PTHR47791">
    <property type="entry name" value="MEIOTICALLY UP-REGULATED GENE 191 PROTEIN"/>
    <property type="match status" value="1"/>
</dbReference>
<feature type="region of interest" description="Disordered" evidence="1">
    <location>
        <begin position="38"/>
        <end position="70"/>
    </location>
</feature>
<evidence type="ECO:0000313" key="3">
    <source>
        <dbReference type="Proteomes" id="UP000243528"/>
    </source>
</evidence>
<dbReference type="InterPro" id="IPR008928">
    <property type="entry name" value="6-hairpin_glycosidase_sf"/>
</dbReference>
<dbReference type="InterPro" id="IPR053169">
    <property type="entry name" value="MUG_Protein"/>
</dbReference>
<dbReference type="EMBL" id="PYGE01000009">
    <property type="protein sequence ID" value="PSL02828.1"/>
    <property type="molecule type" value="Genomic_DNA"/>
</dbReference>
<protein>
    <submittedName>
        <fullName evidence="2">Glycosyl hydrolase family 76</fullName>
    </submittedName>
</protein>
<evidence type="ECO:0000313" key="2">
    <source>
        <dbReference type="EMBL" id="PSL02828.1"/>
    </source>
</evidence>
<feature type="compositionally biased region" description="Pro residues" evidence="1">
    <location>
        <begin position="50"/>
        <end position="64"/>
    </location>
</feature>
<dbReference type="AlphaFoldDB" id="A0A2P8E024"/>
<accession>A0A2P8E024</accession>
<dbReference type="InterPro" id="IPR006311">
    <property type="entry name" value="TAT_signal"/>
</dbReference>
<evidence type="ECO:0000256" key="1">
    <source>
        <dbReference type="SAM" id="MobiDB-lite"/>
    </source>
</evidence>
<dbReference type="PROSITE" id="PS51318">
    <property type="entry name" value="TAT"/>
    <property type="match status" value="1"/>
</dbReference>
<dbReference type="PANTHER" id="PTHR47791:SF3">
    <property type="entry name" value="MEIOTICALLY UP-REGULATED GENE 191 PROTEIN"/>
    <property type="match status" value="1"/>
</dbReference>
<dbReference type="Gene3D" id="1.50.10.20">
    <property type="match status" value="1"/>
</dbReference>
<dbReference type="SUPFAM" id="SSF48208">
    <property type="entry name" value="Six-hairpin glycosidases"/>
    <property type="match status" value="1"/>
</dbReference>
<keyword evidence="3" id="KW-1185">Reference proteome</keyword>
<dbReference type="InterPro" id="IPR005198">
    <property type="entry name" value="Glyco_hydro_76"/>
</dbReference>
<gene>
    <name evidence="2" type="ORF">CLV30_109136</name>
</gene>
<dbReference type="GO" id="GO:0016787">
    <property type="term" value="F:hydrolase activity"/>
    <property type="evidence" value="ECO:0007669"/>
    <property type="project" value="UniProtKB-KW"/>
</dbReference>
<dbReference type="Proteomes" id="UP000243528">
    <property type="component" value="Unassembled WGS sequence"/>
</dbReference>
<feature type="compositionally biased region" description="Low complexity" evidence="1">
    <location>
        <begin position="38"/>
        <end position="49"/>
    </location>
</feature>
<dbReference type="Pfam" id="PF03663">
    <property type="entry name" value="Glyco_hydro_76"/>
    <property type="match status" value="1"/>
</dbReference>
<reference evidence="2 3" key="1">
    <citation type="submission" date="2018-03" db="EMBL/GenBank/DDBJ databases">
        <title>Genomic Encyclopedia of Archaeal and Bacterial Type Strains, Phase II (KMG-II): from individual species to whole genera.</title>
        <authorList>
            <person name="Goeker M."/>
        </authorList>
    </citation>
    <scope>NUCLEOTIDE SEQUENCE [LARGE SCALE GENOMIC DNA]</scope>
    <source>
        <strain evidence="2 3">DSM 45211</strain>
    </source>
</reference>